<feature type="compositionally biased region" description="Basic and acidic residues" evidence="1">
    <location>
        <begin position="1"/>
        <end position="16"/>
    </location>
</feature>
<keyword evidence="2" id="KW-0808">Transferase</keyword>
<feature type="non-terminal residue" evidence="2">
    <location>
        <position position="254"/>
    </location>
</feature>
<proteinExistence type="predicted"/>
<feature type="compositionally biased region" description="Low complexity" evidence="1">
    <location>
        <begin position="42"/>
        <end position="51"/>
    </location>
</feature>
<accession>A0A6J4LJ39</accession>
<protein>
    <submittedName>
        <fullName evidence="2">Glutamine amidotransferase, class I</fullName>
    </submittedName>
</protein>
<keyword evidence="2" id="KW-0315">Glutamine amidotransferase</keyword>
<reference evidence="2" key="1">
    <citation type="submission" date="2020-02" db="EMBL/GenBank/DDBJ databases">
        <authorList>
            <person name="Meier V. D."/>
        </authorList>
    </citation>
    <scope>NUCLEOTIDE SEQUENCE</scope>
    <source>
        <strain evidence="2">AVDCRST_MAG68</strain>
    </source>
</reference>
<evidence type="ECO:0000313" key="2">
    <source>
        <dbReference type="EMBL" id="CAA9333560.1"/>
    </source>
</evidence>
<dbReference type="AlphaFoldDB" id="A0A6J4LJ39"/>
<feature type="compositionally biased region" description="Basic residues" evidence="1">
    <location>
        <begin position="192"/>
        <end position="212"/>
    </location>
</feature>
<feature type="compositionally biased region" description="Gly residues" evidence="1">
    <location>
        <begin position="52"/>
        <end position="69"/>
    </location>
</feature>
<dbReference type="GO" id="GO:0016740">
    <property type="term" value="F:transferase activity"/>
    <property type="evidence" value="ECO:0007669"/>
    <property type="project" value="UniProtKB-KW"/>
</dbReference>
<feature type="non-terminal residue" evidence="2">
    <location>
        <position position="1"/>
    </location>
</feature>
<organism evidence="2">
    <name type="scientific">uncultured Gemmatimonadota bacterium</name>
    <dbReference type="NCBI Taxonomy" id="203437"/>
    <lineage>
        <taxon>Bacteria</taxon>
        <taxon>Pseudomonadati</taxon>
        <taxon>Gemmatimonadota</taxon>
        <taxon>environmental samples</taxon>
    </lineage>
</organism>
<feature type="compositionally biased region" description="Basic residues" evidence="1">
    <location>
        <begin position="92"/>
        <end position="114"/>
    </location>
</feature>
<sequence>GAEHRTPADRPDDLARAHGVARAAGSEAELAVHRGGGGAGGRVHPADAGARPGVGGADRGGGARAGADGGRGRGPRALRPGAPPHRYLREPRARRHGTRRAGRGPAPRHPRARHLPGDAAPERGAGRHANPGYRVREAGWAAARAGGAGGQGVAPRHRGRRDGAGLHPGHAGALHQLLPPPGGGRAGERPARLRLGRRRRGGGDRGHRRRLDLRRPVAPGARRGRVPRGPARPQPAPLLGVRPGGPGVRGDQRL</sequence>
<evidence type="ECO:0000256" key="1">
    <source>
        <dbReference type="SAM" id="MobiDB-lite"/>
    </source>
</evidence>
<feature type="region of interest" description="Disordered" evidence="1">
    <location>
        <begin position="1"/>
        <end position="254"/>
    </location>
</feature>
<feature type="compositionally biased region" description="Low complexity" evidence="1">
    <location>
        <begin position="165"/>
        <end position="177"/>
    </location>
</feature>
<dbReference type="EMBL" id="CADCTW010000128">
    <property type="protein sequence ID" value="CAA9333560.1"/>
    <property type="molecule type" value="Genomic_DNA"/>
</dbReference>
<name>A0A6J4LJ39_9BACT</name>
<gene>
    <name evidence="2" type="ORF">AVDCRST_MAG68-2632</name>
</gene>
<feature type="compositionally biased region" description="Low complexity" evidence="1">
    <location>
        <begin position="216"/>
        <end position="229"/>
    </location>
</feature>